<accession>A0ABP3YH87</accession>
<name>A0ABP3YH87_9BACT</name>
<organism evidence="1 2">
    <name type="scientific">Algoriphagus jejuensis</name>
    <dbReference type="NCBI Taxonomy" id="419934"/>
    <lineage>
        <taxon>Bacteria</taxon>
        <taxon>Pseudomonadati</taxon>
        <taxon>Bacteroidota</taxon>
        <taxon>Cytophagia</taxon>
        <taxon>Cytophagales</taxon>
        <taxon>Cyclobacteriaceae</taxon>
        <taxon>Algoriphagus</taxon>
    </lineage>
</organism>
<comment type="caution">
    <text evidence="1">The sequence shown here is derived from an EMBL/GenBank/DDBJ whole genome shotgun (WGS) entry which is preliminary data.</text>
</comment>
<dbReference type="RefSeq" id="WP_343854394.1">
    <property type="nucleotide sequence ID" value="NZ_BAAAFI010000047.1"/>
</dbReference>
<dbReference type="InterPro" id="IPR024992">
    <property type="entry name" value="DUF3891"/>
</dbReference>
<evidence type="ECO:0000313" key="1">
    <source>
        <dbReference type="EMBL" id="GAA0880834.1"/>
    </source>
</evidence>
<dbReference type="EMBL" id="BAAAFI010000047">
    <property type="protein sequence ID" value="GAA0880834.1"/>
    <property type="molecule type" value="Genomic_DNA"/>
</dbReference>
<dbReference type="Pfam" id="PF13030">
    <property type="entry name" value="DUF3891"/>
    <property type="match status" value="1"/>
</dbReference>
<dbReference type="Proteomes" id="UP001500469">
    <property type="component" value="Unassembled WGS sequence"/>
</dbReference>
<evidence type="ECO:0000313" key="2">
    <source>
        <dbReference type="Proteomes" id="UP001500469"/>
    </source>
</evidence>
<reference evidence="2" key="1">
    <citation type="journal article" date="2019" name="Int. J. Syst. Evol. Microbiol.">
        <title>The Global Catalogue of Microorganisms (GCM) 10K type strain sequencing project: providing services to taxonomists for standard genome sequencing and annotation.</title>
        <authorList>
            <consortium name="The Broad Institute Genomics Platform"/>
            <consortium name="The Broad Institute Genome Sequencing Center for Infectious Disease"/>
            <person name="Wu L."/>
            <person name="Ma J."/>
        </authorList>
    </citation>
    <scope>NUCLEOTIDE SEQUENCE [LARGE SCALE GENOMIC DNA]</scope>
    <source>
        <strain evidence="2">JCM 16112</strain>
    </source>
</reference>
<protein>
    <recommendedName>
        <fullName evidence="3">DUF3891 family protein</fullName>
    </recommendedName>
</protein>
<sequence length="241" mass="28418">MIVRSFEEVWEIYFHKAHALLAMDIGLSIDHRYWPHRKYLAAGLESIGEHDNGQPRWNGKDNLTEAGAPLDYRARKQVDLRQAMSVINSAQYKSSFMAIMVSLHCDRLYNESDESAVLDFLAAQSRLREQYLRHLDLDAETVDQCYEFLRFCDDLSLALCQDEMSVQQEKDLKPIIGERKIRCGVREDGSFMLNPWLFYEDELIFPIEYYRTTKKVFADDEELKQDIVLEKPLRKMFVFRK</sequence>
<keyword evidence="2" id="KW-1185">Reference proteome</keyword>
<proteinExistence type="predicted"/>
<evidence type="ECO:0008006" key="3">
    <source>
        <dbReference type="Google" id="ProtNLM"/>
    </source>
</evidence>
<gene>
    <name evidence="1" type="ORF">GCM10009119_38040</name>
</gene>